<accession>A0A0F9U749</accession>
<sequence length="82" mass="8747">MVDDKKAANEDLERKTAEQRVETARFRAMIDDIAPVSNSSERASKSYISALLTTQTPDGAPASESASAQTKTQTSKLSALSA</sequence>
<gene>
    <name evidence="2" type="ORF">LCGC14_0565280</name>
</gene>
<reference evidence="2" key="1">
    <citation type="journal article" date="2015" name="Nature">
        <title>Complex archaea that bridge the gap between prokaryotes and eukaryotes.</title>
        <authorList>
            <person name="Spang A."/>
            <person name="Saw J.H."/>
            <person name="Jorgensen S.L."/>
            <person name="Zaremba-Niedzwiedzka K."/>
            <person name="Martijn J."/>
            <person name="Lind A.E."/>
            <person name="van Eijk R."/>
            <person name="Schleper C."/>
            <person name="Guy L."/>
            <person name="Ettema T.J."/>
        </authorList>
    </citation>
    <scope>NUCLEOTIDE SEQUENCE</scope>
</reference>
<evidence type="ECO:0000313" key="2">
    <source>
        <dbReference type="EMBL" id="KKN57111.1"/>
    </source>
</evidence>
<evidence type="ECO:0000256" key="1">
    <source>
        <dbReference type="SAM" id="MobiDB-lite"/>
    </source>
</evidence>
<feature type="region of interest" description="Disordered" evidence="1">
    <location>
        <begin position="55"/>
        <end position="82"/>
    </location>
</feature>
<name>A0A0F9U749_9ZZZZ</name>
<protein>
    <submittedName>
        <fullName evidence="2">Uncharacterized protein</fullName>
    </submittedName>
</protein>
<dbReference type="AlphaFoldDB" id="A0A0F9U749"/>
<proteinExistence type="predicted"/>
<dbReference type="EMBL" id="LAZR01000818">
    <property type="protein sequence ID" value="KKN57111.1"/>
    <property type="molecule type" value="Genomic_DNA"/>
</dbReference>
<feature type="compositionally biased region" description="Polar residues" evidence="1">
    <location>
        <begin position="64"/>
        <end position="82"/>
    </location>
</feature>
<organism evidence="2">
    <name type="scientific">marine sediment metagenome</name>
    <dbReference type="NCBI Taxonomy" id="412755"/>
    <lineage>
        <taxon>unclassified sequences</taxon>
        <taxon>metagenomes</taxon>
        <taxon>ecological metagenomes</taxon>
    </lineage>
</organism>
<comment type="caution">
    <text evidence="2">The sequence shown here is derived from an EMBL/GenBank/DDBJ whole genome shotgun (WGS) entry which is preliminary data.</text>
</comment>